<dbReference type="PANTHER" id="PTHR31142:SF22">
    <property type="entry name" value="TOBAMOVIRUS MULTIPLICATION PROTEIN 1-LIKE"/>
    <property type="match status" value="1"/>
</dbReference>
<comment type="similarity">
    <text evidence="2">Belongs to the plant tobamovirus multiplication TOM1 protein family.</text>
</comment>
<comment type="subcellular location">
    <subcellularLocation>
        <location evidence="1">Vacuole membrane</location>
        <topology evidence="1">Multi-pass membrane protein</topology>
    </subcellularLocation>
</comment>
<dbReference type="EMBL" id="JAHRHJ020000010">
    <property type="protein sequence ID" value="KAH9298575.1"/>
    <property type="molecule type" value="Genomic_DNA"/>
</dbReference>
<dbReference type="InterPro" id="IPR040226">
    <property type="entry name" value="THH1/TOM1/TOM3"/>
</dbReference>
<protein>
    <recommendedName>
        <fullName evidence="7">THH1/TOM1/TOM3 domain-containing protein</fullName>
    </recommendedName>
</protein>
<dbReference type="PANTHER" id="PTHR31142">
    <property type="entry name" value="TOBAMOVIRUS MULTIPLICATION PROTEIN 1-LIKE ISOFORM X1"/>
    <property type="match status" value="1"/>
</dbReference>
<evidence type="ECO:0000256" key="2">
    <source>
        <dbReference type="ARBA" id="ARBA00006779"/>
    </source>
</evidence>
<evidence type="ECO:0000256" key="1">
    <source>
        <dbReference type="ARBA" id="ARBA00004128"/>
    </source>
</evidence>
<keyword evidence="3 6" id="KW-0812">Transmembrane</keyword>
<dbReference type="Pfam" id="PF06454">
    <property type="entry name" value="THH1_TOM1-3_dom"/>
    <property type="match status" value="1"/>
</dbReference>
<feature type="non-terminal residue" evidence="8">
    <location>
        <position position="1"/>
    </location>
</feature>
<dbReference type="Proteomes" id="UP000824469">
    <property type="component" value="Unassembled WGS sequence"/>
</dbReference>
<evidence type="ECO:0000259" key="7">
    <source>
        <dbReference type="Pfam" id="PF06454"/>
    </source>
</evidence>
<keyword evidence="5 6" id="KW-0472">Membrane</keyword>
<evidence type="ECO:0000256" key="5">
    <source>
        <dbReference type="ARBA" id="ARBA00023136"/>
    </source>
</evidence>
<evidence type="ECO:0000313" key="9">
    <source>
        <dbReference type="Proteomes" id="UP000824469"/>
    </source>
</evidence>
<comment type="caution">
    <text evidence="8">The sequence shown here is derived from an EMBL/GenBank/DDBJ whole genome shotgun (WGS) entry which is preliminary data.</text>
</comment>
<feature type="domain" description="THH1/TOM1/TOM3" evidence="7">
    <location>
        <begin position="23"/>
        <end position="86"/>
    </location>
</feature>
<organism evidence="8 9">
    <name type="scientific">Taxus chinensis</name>
    <name type="common">Chinese yew</name>
    <name type="synonym">Taxus wallichiana var. chinensis</name>
    <dbReference type="NCBI Taxonomy" id="29808"/>
    <lineage>
        <taxon>Eukaryota</taxon>
        <taxon>Viridiplantae</taxon>
        <taxon>Streptophyta</taxon>
        <taxon>Embryophyta</taxon>
        <taxon>Tracheophyta</taxon>
        <taxon>Spermatophyta</taxon>
        <taxon>Pinopsida</taxon>
        <taxon>Pinidae</taxon>
        <taxon>Conifers II</taxon>
        <taxon>Cupressales</taxon>
        <taxon>Taxaceae</taxon>
        <taxon>Taxus</taxon>
    </lineage>
</organism>
<evidence type="ECO:0000256" key="4">
    <source>
        <dbReference type="ARBA" id="ARBA00022989"/>
    </source>
</evidence>
<accession>A0AA38CEL7</accession>
<keyword evidence="4 6" id="KW-1133">Transmembrane helix</keyword>
<proteinExistence type="inferred from homology"/>
<dbReference type="InterPro" id="IPR009457">
    <property type="entry name" value="THH1/TOM1/TOM3_dom"/>
</dbReference>
<gene>
    <name evidence="8" type="ORF">KI387_030257</name>
</gene>
<evidence type="ECO:0000313" key="8">
    <source>
        <dbReference type="EMBL" id="KAH9298575.1"/>
    </source>
</evidence>
<dbReference type="AlphaFoldDB" id="A0AA38CEL7"/>
<evidence type="ECO:0000256" key="3">
    <source>
        <dbReference type="ARBA" id="ARBA00022692"/>
    </source>
</evidence>
<keyword evidence="9" id="KW-1185">Reference proteome</keyword>
<name>A0AA38CEL7_TAXCH</name>
<dbReference type="GO" id="GO:0005774">
    <property type="term" value="C:vacuolar membrane"/>
    <property type="evidence" value="ECO:0007669"/>
    <property type="project" value="UniProtKB-SubCell"/>
</dbReference>
<reference evidence="8 9" key="1">
    <citation type="journal article" date="2021" name="Nat. Plants">
        <title>The Taxus genome provides insights into paclitaxel biosynthesis.</title>
        <authorList>
            <person name="Xiong X."/>
            <person name="Gou J."/>
            <person name="Liao Q."/>
            <person name="Li Y."/>
            <person name="Zhou Q."/>
            <person name="Bi G."/>
            <person name="Li C."/>
            <person name="Du R."/>
            <person name="Wang X."/>
            <person name="Sun T."/>
            <person name="Guo L."/>
            <person name="Liang H."/>
            <person name="Lu P."/>
            <person name="Wu Y."/>
            <person name="Zhang Z."/>
            <person name="Ro D.K."/>
            <person name="Shang Y."/>
            <person name="Huang S."/>
            <person name="Yan J."/>
        </authorList>
    </citation>
    <scope>NUCLEOTIDE SEQUENCE [LARGE SCALE GENOMIC DNA]</scope>
    <source>
        <strain evidence="8">Ta-2019</strain>
    </source>
</reference>
<sequence>MGREVYFLRSVVDGDRLTNLASASNWWDEIDESQQCQDIIFYALSAAYALVALVALVQLIRIQLRVPEYGWTTQKIFHLMNFIVNGGSELEGAKDGRVIPRMVSTEFTGALVSNMSIFAFKSFDFRGLNRIKKSSAIGVLMEAKLGIPLNDAKEGNTECRVVAKKRKHR</sequence>
<feature type="transmembrane region" description="Helical" evidence="6">
    <location>
        <begin position="39"/>
        <end position="60"/>
    </location>
</feature>
<evidence type="ECO:0000256" key="6">
    <source>
        <dbReference type="SAM" id="Phobius"/>
    </source>
</evidence>